<dbReference type="PANTHER" id="PTHR43775:SF37">
    <property type="entry name" value="SI:DKEY-61P9.11"/>
    <property type="match status" value="1"/>
</dbReference>
<dbReference type="Pfam" id="PF00550">
    <property type="entry name" value="PP-binding"/>
    <property type="match status" value="1"/>
</dbReference>
<dbReference type="SMART" id="SM00827">
    <property type="entry name" value="PKS_AT"/>
    <property type="match status" value="1"/>
</dbReference>
<dbReference type="SMART" id="SM00823">
    <property type="entry name" value="PKS_PP"/>
    <property type="match status" value="1"/>
</dbReference>
<keyword evidence="8" id="KW-1185">Reference proteome</keyword>
<dbReference type="SUPFAM" id="SSF47336">
    <property type="entry name" value="ACP-like"/>
    <property type="match status" value="1"/>
</dbReference>
<dbReference type="InterPro" id="IPR020806">
    <property type="entry name" value="PKS_PP-bd"/>
</dbReference>
<evidence type="ECO:0000256" key="5">
    <source>
        <dbReference type="SAM" id="MobiDB-lite"/>
    </source>
</evidence>
<evidence type="ECO:0000256" key="3">
    <source>
        <dbReference type="ARBA" id="ARBA00022679"/>
    </source>
</evidence>
<dbReference type="Proteomes" id="UP001501170">
    <property type="component" value="Unassembled WGS sequence"/>
</dbReference>
<name>A0ABN3I2D2_9ACTN</name>
<dbReference type="SMART" id="SM00822">
    <property type="entry name" value="PKS_KR"/>
    <property type="match status" value="1"/>
</dbReference>
<dbReference type="InterPro" id="IPR014043">
    <property type="entry name" value="Acyl_transferase_dom"/>
</dbReference>
<dbReference type="SUPFAM" id="SSF51735">
    <property type="entry name" value="NAD(P)-binding Rossmann-fold domains"/>
    <property type="match status" value="2"/>
</dbReference>
<dbReference type="EMBL" id="BAAARB010000032">
    <property type="protein sequence ID" value="GAA2393352.1"/>
    <property type="molecule type" value="Genomic_DNA"/>
</dbReference>
<dbReference type="InterPro" id="IPR001227">
    <property type="entry name" value="Ac_transferase_dom_sf"/>
</dbReference>
<dbReference type="InterPro" id="IPR036736">
    <property type="entry name" value="ACP-like_sf"/>
</dbReference>
<dbReference type="SUPFAM" id="SSF52151">
    <property type="entry name" value="FabD/lysophospholipase-like"/>
    <property type="match status" value="1"/>
</dbReference>
<dbReference type="Pfam" id="PF00698">
    <property type="entry name" value="Acyl_transf_1"/>
    <property type="match status" value="1"/>
</dbReference>
<comment type="caution">
    <text evidence="7">The sequence shown here is derived from an EMBL/GenBank/DDBJ whole genome shotgun (WGS) entry which is preliminary data.</text>
</comment>
<dbReference type="Gene3D" id="3.40.366.10">
    <property type="entry name" value="Malonyl-Coenzyme A Acyl Carrier Protein, domain 2"/>
    <property type="match status" value="1"/>
</dbReference>
<dbReference type="Gene3D" id="1.10.1200.10">
    <property type="entry name" value="ACP-like"/>
    <property type="match status" value="1"/>
</dbReference>
<dbReference type="InterPro" id="IPR050091">
    <property type="entry name" value="PKS_NRPS_Biosynth_Enz"/>
</dbReference>
<organism evidence="7 8">
    <name type="scientific">Gordonia cholesterolivorans</name>
    <dbReference type="NCBI Taxonomy" id="559625"/>
    <lineage>
        <taxon>Bacteria</taxon>
        <taxon>Bacillati</taxon>
        <taxon>Actinomycetota</taxon>
        <taxon>Actinomycetes</taxon>
        <taxon>Mycobacteriales</taxon>
        <taxon>Gordoniaceae</taxon>
        <taxon>Gordonia</taxon>
    </lineage>
</organism>
<evidence type="ECO:0000256" key="4">
    <source>
        <dbReference type="ARBA" id="ARBA00023268"/>
    </source>
</evidence>
<reference evidence="7 8" key="1">
    <citation type="journal article" date="2019" name="Int. J. Syst. Evol. Microbiol.">
        <title>The Global Catalogue of Microorganisms (GCM) 10K type strain sequencing project: providing services to taxonomists for standard genome sequencing and annotation.</title>
        <authorList>
            <consortium name="The Broad Institute Genomics Platform"/>
            <consortium name="The Broad Institute Genome Sequencing Center for Infectious Disease"/>
            <person name="Wu L."/>
            <person name="Ma J."/>
        </authorList>
    </citation>
    <scope>NUCLEOTIDE SEQUENCE [LARGE SCALE GENOMIC DNA]</scope>
    <source>
        <strain evidence="7 8">JCM 16227</strain>
    </source>
</reference>
<gene>
    <name evidence="7" type="primary">nbtC</name>
    <name evidence="7" type="ORF">GCM10009855_36260</name>
</gene>
<evidence type="ECO:0000259" key="6">
    <source>
        <dbReference type="PROSITE" id="PS50075"/>
    </source>
</evidence>
<dbReference type="SUPFAM" id="SSF55048">
    <property type="entry name" value="Probable ACP-binding domain of malonyl-CoA ACP transacylase"/>
    <property type="match status" value="1"/>
</dbReference>
<dbReference type="PANTHER" id="PTHR43775">
    <property type="entry name" value="FATTY ACID SYNTHASE"/>
    <property type="match status" value="1"/>
</dbReference>
<dbReference type="InterPro" id="IPR016035">
    <property type="entry name" value="Acyl_Trfase/lysoPLipase"/>
</dbReference>
<protein>
    <submittedName>
        <fullName evidence="7">Nocobactin polyketide synthase NbtC</fullName>
    </submittedName>
</protein>
<feature type="domain" description="Carrier" evidence="6">
    <location>
        <begin position="950"/>
        <end position="1031"/>
    </location>
</feature>
<evidence type="ECO:0000256" key="1">
    <source>
        <dbReference type="ARBA" id="ARBA00022450"/>
    </source>
</evidence>
<keyword evidence="1" id="KW-0596">Phosphopantetheine</keyword>
<dbReference type="Gene3D" id="3.30.70.3290">
    <property type="match status" value="1"/>
</dbReference>
<proteinExistence type="predicted"/>
<keyword evidence="4" id="KW-0511">Multifunctional enzyme</keyword>
<keyword evidence="3" id="KW-0808">Transferase</keyword>
<keyword evidence="2" id="KW-0597">Phosphoprotein</keyword>
<evidence type="ECO:0000313" key="8">
    <source>
        <dbReference type="Proteomes" id="UP001501170"/>
    </source>
</evidence>
<dbReference type="Gene3D" id="3.40.50.720">
    <property type="entry name" value="NAD(P)-binding Rossmann-like Domain"/>
    <property type="match status" value="1"/>
</dbReference>
<dbReference type="PROSITE" id="PS50075">
    <property type="entry name" value="CARRIER"/>
    <property type="match status" value="1"/>
</dbReference>
<accession>A0ABN3I2D2</accession>
<dbReference type="CDD" id="cd05274">
    <property type="entry name" value="KR_FAS_SDR_x"/>
    <property type="match status" value="1"/>
</dbReference>
<sequence length="1031" mass="107978">MPDTPQTGAQYLLPDGRIPVVVSADAEDQLGRFAASIARYLRAHPAVDAQRAAAYLLDARPVRRHRAIAAVADRDELLGALDALAAGRSHPAVVRGTAAAHRFAYVYPGQGSQRPGMGAVDYDRSAAYRAAVDECHAASLDLFGTSPIDYVLGRGDAEQTDDVRVVQPALFMHMLGLTAMWDAAGVRPSMTVGHSQGEIAAAVRSGIASLRDALIVVTVRARAVDAVAPRGYTMAVVGISLDEAEALLARNSGWMELSVVNSEHILCVSGERQAVLGLIAALEAEGKFAKEIRVAYPAHTSIVSKFADEFQTAFDAYGLGRTFTDPRIPCIGATLGEAIEPSTPVRDYWFWNLRNRVRFDRAVHTAADAGADVYIEIAEHPTLVLALSETLAGSPDATILSTRRRECTDHTLFTRNVVTVAATDLTFDWSSWEVRGRTRGLPLEAFPNSPMRKTRLWARPDAGVGDAVNRPGWAAPPADHDVRVLDVRWQRPASRRSAAPQRMAVLALPGSDLSLAAGICSAAPQHGAVAWQVPDGGAEIGEVDAALVLLPARGDDVEAELAAVLAGSAWRGGLAELPPTVWIVSTGAETAVDGDVADPVHAAAVAGLRCLATEQSGVRVAQLDLPARQPVSADDVLAAVHVAGEPAIALRDGAVLVKRLMPTEAGSVADLDLTHAVITGGTGKVGLAVAERFARDGARRITLLSRSGGDETAHRVAARLSRRHGVDVDLRRCDLTSDTEPAQLADLPPVTTLVHAALDYVERPLSEITEADVRRAVDAKVSGLARVLDGIGGAPRVVLCASLAATLGGRGQALYAAANRLLEVEAARLRTTGVDAVALAWGLWAVQGPLDADGLARVTATGVVPMAPTAALDAGLAVHGGDAVVMAASWPDLRHLLEMTGSGVLIEEVPDRVGAPESGHEEEAAAADAAVETEHTEEAETAPAEVPETPPAPARSGDLTANLIDELAVAMGLAATDIDPAAPLVALGMDSLQALDFRKRVQTALACDLPVEAILGGASLDEVVALMDEAA</sequence>
<evidence type="ECO:0000313" key="7">
    <source>
        <dbReference type="EMBL" id="GAA2393352.1"/>
    </source>
</evidence>
<evidence type="ECO:0000256" key="2">
    <source>
        <dbReference type="ARBA" id="ARBA00022553"/>
    </source>
</evidence>
<dbReference type="RefSeq" id="WP_062366511.1">
    <property type="nucleotide sequence ID" value="NZ_BAAARB010000032.1"/>
</dbReference>
<dbReference type="InterPro" id="IPR009081">
    <property type="entry name" value="PP-bd_ACP"/>
</dbReference>
<dbReference type="InterPro" id="IPR013968">
    <property type="entry name" value="PKS_KR"/>
</dbReference>
<dbReference type="InterPro" id="IPR016036">
    <property type="entry name" value="Malonyl_transacylase_ACP-bd"/>
</dbReference>
<dbReference type="InterPro" id="IPR057326">
    <property type="entry name" value="KR_dom"/>
</dbReference>
<dbReference type="InterPro" id="IPR036291">
    <property type="entry name" value="NAD(P)-bd_dom_sf"/>
</dbReference>
<dbReference type="Pfam" id="PF08659">
    <property type="entry name" value="KR"/>
    <property type="match status" value="1"/>
</dbReference>
<feature type="region of interest" description="Disordered" evidence="5">
    <location>
        <begin position="914"/>
        <end position="958"/>
    </location>
</feature>